<dbReference type="EMBL" id="CM043021">
    <property type="protein sequence ID" value="KAI4457692.1"/>
    <property type="molecule type" value="Genomic_DNA"/>
</dbReference>
<comment type="caution">
    <text evidence="1">The sequence shown here is derived from an EMBL/GenBank/DDBJ whole genome shotgun (WGS) entry which is preliminary data.</text>
</comment>
<gene>
    <name evidence="1" type="ORF">MML48_7g00015646</name>
</gene>
<evidence type="ECO:0000313" key="2">
    <source>
        <dbReference type="Proteomes" id="UP001056778"/>
    </source>
</evidence>
<evidence type="ECO:0000313" key="1">
    <source>
        <dbReference type="EMBL" id="KAI4457692.1"/>
    </source>
</evidence>
<keyword evidence="2" id="KW-1185">Reference proteome</keyword>
<keyword evidence="1" id="KW-0808">Transferase</keyword>
<reference evidence="1" key="1">
    <citation type="submission" date="2022-04" db="EMBL/GenBank/DDBJ databases">
        <title>Chromosome-scale genome assembly of Holotrichia oblita Faldermann.</title>
        <authorList>
            <person name="Rongchong L."/>
        </authorList>
    </citation>
    <scope>NUCLEOTIDE SEQUENCE</scope>
    <source>
        <strain evidence="1">81SQS9</strain>
    </source>
</reference>
<proteinExistence type="predicted"/>
<name>A0ACB9SRB1_HOLOL</name>
<keyword evidence="1" id="KW-0418">Kinase</keyword>
<accession>A0ACB9SRB1</accession>
<protein>
    <submittedName>
        <fullName evidence="1">Nucleoside diphosphate kinase</fullName>
    </submittedName>
</protein>
<sequence>MDQSSNRNSATPQQPTNIYTEQSIDATATRSGPATPKYTMNASAPQQIPAGTTLKQSINPSVGPPVSRVGSSPFKISQLDSKTAVALEKYTNINPLLQIADTDNTMTTLDDTVHYMSPVSPMTARSDYEGYHTIDYLQFLPPTIGQEDSSTYKSSTISCIEPELQRTVAIVKPDAMKYEDVVVRAINEVGFSIIQKRYIHFTPEQVSEFYSQYYGSPAFPHQVISMSVGPVLVLSLADVNAISKWRDLVGPDRQIREEWFIPMSMRVRFGLQEPIANAVHASDNLVDANKENRYVYPRNVLEPFIHEFEKVQDYCNLYVNPTLLNGLTALVKAKPADPVMYLAEWLLRNNPYQPQFSKDINLLPT</sequence>
<dbReference type="Proteomes" id="UP001056778">
    <property type="component" value="Chromosome 7"/>
</dbReference>
<organism evidence="1 2">
    <name type="scientific">Holotrichia oblita</name>
    <name type="common">Chafer beetle</name>
    <dbReference type="NCBI Taxonomy" id="644536"/>
    <lineage>
        <taxon>Eukaryota</taxon>
        <taxon>Metazoa</taxon>
        <taxon>Ecdysozoa</taxon>
        <taxon>Arthropoda</taxon>
        <taxon>Hexapoda</taxon>
        <taxon>Insecta</taxon>
        <taxon>Pterygota</taxon>
        <taxon>Neoptera</taxon>
        <taxon>Endopterygota</taxon>
        <taxon>Coleoptera</taxon>
        <taxon>Polyphaga</taxon>
        <taxon>Scarabaeiformia</taxon>
        <taxon>Scarabaeidae</taxon>
        <taxon>Melolonthinae</taxon>
        <taxon>Holotrichia</taxon>
    </lineage>
</organism>